<sequence>MWTLMMAVAIGGRGVDANLRILQVIGSPESRFSTWFSSPLAPAFCPSGFKASNSRQTVSTFTALISCLAVL</sequence>
<dbReference type="Proteomes" id="UP000652761">
    <property type="component" value="Unassembled WGS sequence"/>
</dbReference>
<gene>
    <name evidence="1" type="ORF">Taro_030525</name>
</gene>
<evidence type="ECO:0000313" key="2">
    <source>
        <dbReference type="Proteomes" id="UP000652761"/>
    </source>
</evidence>
<name>A0A843W3L2_COLES</name>
<comment type="caution">
    <text evidence="1">The sequence shown here is derived from an EMBL/GenBank/DDBJ whole genome shotgun (WGS) entry which is preliminary data.</text>
</comment>
<accession>A0A843W3L2</accession>
<dbReference type="EMBL" id="NMUH01002104">
    <property type="protein sequence ID" value="MQL97829.1"/>
    <property type="molecule type" value="Genomic_DNA"/>
</dbReference>
<dbReference type="AlphaFoldDB" id="A0A843W3L2"/>
<evidence type="ECO:0000313" key="1">
    <source>
        <dbReference type="EMBL" id="MQL97829.1"/>
    </source>
</evidence>
<organism evidence="1 2">
    <name type="scientific">Colocasia esculenta</name>
    <name type="common">Wild taro</name>
    <name type="synonym">Arum esculentum</name>
    <dbReference type="NCBI Taxonomy" id="4460"/>
    <lineage>
        <taxon>Eukaryota</taxon>
        <taxon>Viridiplantae</taxon>
        <taxon>Streptophyta</taxon>
        <taxon>Embryophyta</taxon>
        <taxon>Tracheophyta</taxon>
        <taxon>Spermatophyta</taxon>
        <taxon>Magnoliopsida</taxon>
        <taxon>Liliopsida</taxon>
        <taxon>Araceae</taxon>
        <taxon>Aroideae</taxon>
        <taxon>Colocasieae</taxon>
        <taxon>Colocasia</taxon>
    </lineage>
</organism>
<protein>
    <submittedName>
        <fullName evidence="1">Uncharacterized protein</fullName>
    </submittedName>
</protein>
<proteinExistence type="predicted"/>
<keyword evidence="2" id="KW-1185">Reference proteome</keyword>
<reference evidence="1" key="1">
    <citation type="submission" date="2017-07" db="EMBL/GenBank/DDBJ databases">
        <title>Taro Niue Genome Assembly and Annotation.</title>
        <authorList>
            <person name="Atibalentja N."/>
            <person name="Keating K."/>
            <person name="Fields C.J."/>
        </authorList>
    </citation>
    <scope>NUCLEOTIDE SEQUENCE</scope>
    <source>
        <strain evidence="1">Niue_2</strain>
        <tissue evidence="1">Leaf</tissue>
    </source>
</reference>